<accession>A0A2P2QD07</accession>
<sequence>MNNKEIPKL</sequence>
<evidence type="ECO:0000313" key="1">
    <source>
        <dbReference type="EMBL" id="MBX64892.1"/>
    </source>
</evidence>
<dbReference type="EMBL" id="GGEC01084408">
    <property type="protein sequence ID" value="MBX64892.1"/>
    <property type="molecule type" value="Transcribed_RNA"/>
</dbReference>
<name>A0A2P2QD07_RHIMU</name>
<organism evidence="1">
    <name type="scientific">Rhizophora mucronata</name>
    <name type="common">Asiatic mangrove</name>
    <dbReference type="NCBI Taxonomy" id="61149"/>
    <lineage>
        <taxon>Eukaryota</taxon>
        <taxon>Viridiplantae</taxon>
        <taxon>Streptophyta</taxon>
        <taxon>Embryophyta</taxon>
        <taxon>Tracheophyta</taxon>
        <taxon>Spermatophyta</taxon>
        <taxon>Magnoliopsida</taxon>
        <taxon>eudicotyledons</taxon>
        <taxon>Gunneridae</taxon>
        <taxon>Pentapetalae</taxon>
        <taxon>rosids</taxon>
        <taxon>fabids</taxon>
        <taxon>Malpighiales</taxon>
        <taxon>Rhizophoraceae</taxon>
        <taxon>Rhizophora</taxon>
    </lineage>
</organism>
<proteinExistence type="predicted"/>
<protein>
    <submittedName>
        <fullName evidence="1">Uncharacterized protein</fullName>
    </submittedName>
</protein>
<reference evidence="1" key="1">
    <citation type="submission" date="2018-02" db="EMBL/GenBank/DDBJ databases">
        <title>Rhizophora mucronata_Transcriptome.</title>
        <authorList>
            <person name="Meera S.P."/>
            <person name="Sreeshan A."/>
            <person name="Augustine A."/>
        </authorList>
    </citation>
    <scope>NUCLEOTIDE SEQUENCE</scope>
    <source>
        <tissue evidence="1">Leaf</tissue>
    </source>
</reference>